<reference evidence="2" key="1">
    <citation type="submission" date="2021-02" db="EMBL/GenBank/DDBJ databases">
        <authorList>
            <person name="Dougan E. K."/>
            <person name="Rhodes N."/>
            <person name="Thang M."/>
            <person name="Chan C."/>
        </authorList>
    </citation>
    <scope>NUCLEOTIDE SEQUENCE</scope>
</reference>
<dbReference type="AlphaFoldDB" id="A0A813IRU4"/>
<dbReference type="EMBL" id="CAJNNW010014483">
    <property type="protein sequence ID" value="CAE8656648.1"/>
    <property type="molecule type" value="Genomic_DNA"/>
</dbReference>
<dbReference type="InterPro" id="IPR001394">
    <property type="entry name" value="Peptidase_C19_UCH"/>
</dbReference>
<feature type="non-terminal residue" evidence="2">
    <location>
        <position position="90"/>
    </location>
</feature>
<dbReference type="SUPFAM" id="SSF54001">
    <property type="entry name" value="Cysteine proteinases"/>
    <property type="match status" value="1"/>
</dbReference>
<comment type="caution">
    <text evidence="2">The sequence shown here is derived from an EMBL/GenBank/DDBJ whole genome shotgun (WGS) entry which is preliminary data.</text>
</comment>
<dbReference type="Gene3D" id="3.90.70.10">
    <property type="entry name" value="Cysteine proteinases"/>
    <property type="match status" value="1"/>
</dbReference>
<dbReference type="PANTHER" id="PTHR21646">
    <property type="entry name" value="UBIQUITIN CARBOXYL-TERMINAL HYDROLASE"/>
    <property type="match status" value="1"/>
</dbReference>
<dbReference type="Proteomes" id="UP000626109">
    <property type="component" value="Unassembled WGS sequence"/>
</dbReference>
<dbReference type="InterPro" id="IPR018200">
    <property type="entry name" value="USP_CS"/>
</dbReference>
<dbReference type="PROSITE" id="PS50235">
    <property type="entry name" value="USP_3"/>
    <property type="match status" value="1"/>
</dbReference>
<dbReference type="PROSITE" id="PS00972">
    <property type="entry name" value="USP_1"/>
    <property type="match status" value="1"/>
</dbReference>
<feature type="domain" description="USP" evidence="1">
    <location>
        <begin position="32"/>
        <end position="90"/>
    </location>
</feature>
<dbReference type="InterPro" id="IPR038765">
    <property type="entry name" value="Papain-like_cys_pep_sf"/>
</dbReference>
<protein>
    <recommendedName>
        <fullName evidence="1">USP domain-containing protein</fullName>
    </recommendedName>
</protein>
<sequence>MGAGAVVAARTERWEPLLGSDKLQLSESSGKVGLRNIGNSCFMNAGLQCLSHVEPFAAYFLTGKYREETNPTNPLGSKGELAKAFAELLQ</sequence>
<accession>A0A813IRU4</accession>
<organism evidence="2 3">
    <name type="scientific">Polarella glacialis</name>
    <name type="common">Dinoflagellate</name>
    <dbReference type="NCBI Taxonomy" id="89957"/>
    <lineage>
        <taxon>Eukaryota</taxon>
        <taxon>Sar</taxon>
        <taxon>Alveolata</taxon>
        <taxon>Dinophyceae</taxon>
        <taxon>Suessiales</taxon>
        <taxon>Suessiaceae</taxon>
        <taxon>Polarella</taxon>
    </lineage>
</organism>
<proteinExistence type="predicted"/>
<dbReference type="InterPro" id="IPR028889">
    <property type="entry name" value="USP"/>
</dbReference>
<dbReference type="GO" id="GO:0016579">
    <property type="term" value="P:protein deubiquitination"/>
    <property type="evidence" value="ECO:0007669"/>
    <property type="project" value="InterPro"/>
</dbReference>
<evidence type="ECO:0000313" key="2">
    <source>
        <dbReference type="EMBL" id="CAE8656648.1"/>
    </source>
</evidence>
<dbReference type="InterPro" id="IPR050185">
    <property type="entry name" value="Ub_carboxyl-term_hydrolase"/>
</dbReference>
<gene>
    <name evidence="2" type="ORF">PGLA2088_LOCUS12306</name>
</gene>
<dbReference type="Pfam" id="PF00443">
    <property type="entry name" value="UCH"/>
    <property type="match status" value="1"/>
</dbReference>
<evidence type="ECO:0000313" key="3">
    <source>
        <dbReference type="Proteomes" id="UP000626109"/>
    </source>
</evidence>
<dbReference type="GO" id="GO:0004843">
    <property type="term" value="F:cysteine-type deubiquitinase activity"/>
    <property type="evidence" value="ECO:0007669"/>
    <property type="project" value="InterPro"/>
</dbReference>
<evidence type="ECO:0000259" key="1">
    <source>
        <dbReference type="PROSITE" id="PS50235"/>
    </source>
</evidence>
<name>A0A813IRU4_POLGL</name>